<proteinExistence type="inferred from homology"/>
<dbReference type="EMBL" id="JAODUP010000883">
    <property type="protein sequence ID" value="KAK2143050.1"/>
    <property type="molecule type" value="Genomic_DNA"/>
</dbReference>
<feature type="domain" description="Nucleotide-diphospho-sugar transferase" evidence="2">
    <location>
        <begin position="95"/>
        <end position="296"/>
    </location>
</feature>
<dbReference type="InterPro" id="IPR029044">
    <property type="entry name" value="Nucleotide-diphossugar_trans"/>
</dbReference>
<accession>A0AAD9MRS1</accession>
<dbReference type="AlphaFoldDB" id="A0AAD9MRS1"/>
<organism evidence="3 4">
    <name type="scientific">Paralvinella palmiformis</name>
    <dbReference type="NCBI Taxonomy" id="53620"/>
    <lineage>
        <taxon>Eukaryota</taxon>
        <taxon>Metazoa</taxon>
        <taxon>Spiralia</taxon>
        <taxon>Lophotrochozoa</taxon>
        <taxon>Annelida</taxon>
        <taxon>Polychaeta</taxon>
        <taxon>Sedentaria</taxon>
        <taxon>Canalipalpata</taxon>
        <taxon>Terebellida</taxon>
        <taxon>Terebelliformia</taxon>
        <taxon>Alvinellidae</taxon>
        <taxon>Paralvinella</taxon>
    </lineage>
</organism>
<dbReference type="Proteomes" id="UP001208570">
    <property type="component" value="Unassembled WGS sequence"/>
</dbReference>
<dbReference type="GO" id="GO:0016757">
    <property type="term" value="F:glycosyltransferase activity"/>
    <property type="evidence" value="ECO:0007669"/>
    <property type="project" value="TreeGrafter"/>
</dbReference>
<dbReference type="PANTHER" id="PTHR47032:SF1">
    <property type="entry name" value="UDP-D-XYLOSE:L-FUCOSE ALPHA-1,3-D-XYLOSYLTRANSFERASE-RELATED"/>
    <property type="match status" value="1"/>
</dbReference>
<evidence type="ECO:0000259" key="2">
    <source>
        <dbReference type="Pfam" id="PF03407"/>
    </source>
</evidence>
<sequence length="559" mass="63748">MAKMAFRKAQNITASARLGKGRPGSVRTLPVISLPIAAQSFQLNGNAKSVSASFSEAVLRYSCPYTSSVVLSFGGMGYIDMAINLYVTSYQRFNVRNHLFVGSDDRFCAVLGNYGAHCVRYFGVEASEESSSFFSKEFLTKTYLKMKVVKDAIALNVTVLLVDLDVVFLKNPLFYLGCDHCDLLIQTSAFEDYLNTGFYMMKPTKGSRRLLARTWSRIESGNYTKQNDQMIFNSVLADMRKRREIRPVVLDINAYPDGVMFFKEGGRVFRDDNPCHNCIIVHNNGLVTKEAKRYRFKEYGLWAVDSGGYYSDPRRMYIAYENPSTFESESETRTQELRALRTAFIIGHILNRTVILPVFHKDNKLSSMLPFVDMVKLDARLRDFYREHSFLSSPLVPHKTRNRVTAQFLLRSLTSIPAIGGSLSNDVIVKQFKSSALPVRELVTWFHVTPAHVLKFHSLYIDILPSPAIQNFTDIVDRVLRHKEAFRQLDIEANKAKPLAMTEQLFEAIAVPFLLMELIHTRKTTLKGKPQEDVDLIEEMLIFLKGDISFTKKRLCYSF</sequence>
<evidence type="ECO:0000256" key="1">
    <source>
        <dbReference type="ARBA" id="ARBA00007033"/>
    </source>
</evidence>
<dbReference type="SUPFAM" id="SSF53448">
    <property type="entry name" value="Nucleotide-diphospho-sugar transferases"/>
    <property type="match status" value="1"/>
</dbReference>
<dbReference type="PANTHER" id="PTHR47032">
    <property type="entry name" value="UDP-D-XYLOSE:L-FUCOSE ALPHA-1,3-D-XYLOSYLTRANSFERASE-RELATED"/>
    <property type="match status" value="1"/>
</dbReference>
<evidence type="ECO:0000313" key="4">
    <source>
        <dbReference type="Proteomes" id="UP001208570"/>
    </source>
</evidence>
<evidence type="ECO:0000313" key="3">
    <source>
        <dbReference type="EMBL" id="KAK2143050.1"/>
    </source>
</evidence>
<gene>
    <name evidence="3" type="ORF">LSH36_883g00071</name>
</gene>
<protein>
    <recommendedName>
        <fullName evidence="2">Nucleotide-diphospho-sugar transferase domain-containing protein</fullName>
    </recommendedName>
</protein>
<dbReference type="Pfam" id="PF03407">
    <property type="entry name" value="Nucleotid_trans"/>
    <property type="match status" value="1"/>
</dbReference>
<dbReference type="InterPro" id="IPR005069">
    <property type="entry name" value="Nucl-diP-sugar_transferase"/>
</dbReference>
<dbReference type="GO" id="GO:0005794">
    <property type="term" value="C:Golgi apparatus"/>
    <property type="evidence" value="ECO:0007669"/>
    <property type="project" value="TreeGrafter"/>
</dbReference>
<comment type="similarity">
    <text evidence="1">Belongs to the glycosyltransferase 77 family.</text>
</comment>
<comment type="caution">
    <text evidence="3">The sequence shown here is derived from an EMBL/GenBank/DDBJ whole genome shotgun (WGS) entry which is preliminary data.</text>
</comment>
<keyword evidence="4" id="KW-1185">Reference proteome</keyword>
<reference evidence="3" key="1">
    <citation type="journal article" date="2023" name="Mol. Biol. Evol.">
        <title>Third-Generation Sequencing Reveals the Adaptive Role of the Epigenome in Three Deep-Sea Polychaetes.</title>
        <authorList>
            <person name="Perez M."/>
            <person name="Aroh O."/>
            <person name="Sun Y."/>
            <person name="Lan Y."/>
            <person name="Juniper S.K."/>
            <person name="Young C.R."/>
            <person name="Angers B."/>
            <person name="Qian P.Y."/>
        </authorList>
    </citation>
    <scope>NUCLEOTIDE SEQUENCE</scope>
    <source>
        <strain evidence="3">P08H-3</strain>
    </source>
</reference>
<dbReference type="InterPro" id="IPR052636">
    <property type="entry name" value="UDP-D-xylose:L-fucose_XylT"/>
</dbReference>
<name>A0AAD9MRS1_9ANNE</name>